<comment type="caution">
    <text evidence="2">The sequence shown here is derived from an EMBL/GenBank/DDBJ whole genome shotgun (WGS) entry which is preliminary data.</text>
</comment>
<dbReference type="EMBL" id="STGY01000024">
    <property type="protein sequence ID" value="THV42459.1"/>
    <property type="molecule type" value="Genomic_DNA"/>
</dbReference>
<protein>
    <submittedName>
        <fullName evidence="2">Nucleotide exchange factor GrpE</fullName>
    </submittedName>
</protein>
<dbReference type="AlphaFoldDB" id="A0A4S8QM28"/>
<dbReference type="Gene3D" id="2.30.22.10">
    <property type="entry name" value="Head domain of nucleotide exchange factor GrpE"/>
    <property type="match status" value="1"/>
</dbReference>
<evidence type="ECO:0000313" key="3">
    <source>
        <dbReference type="Proteomes" id="UP000308760"/>
    </source>
</evidence>
<accession>A0A4S8QM28</accession>
<dbReference type="InterPro" id="IPR000740">
    <property type="entry name" value="GrpE"/>
</dbReference>
<gene>
    <name evidence="2" type="ORF">FAB82_06180</name>
</gene>
<keyword evidence="1" id="KW-0143">Chaperone</keyword>
<reference evidence="2 3" key="2">
    <citation type="submission" date="2019-05" db="EMBL/GenBank/DDBJ databases">
        <title>Glycomyces buryatensis sp. nov.</title>
        <authorList>
            <person name="Nikitina E."/>
        </authorList>
    </citation>
    <scope>NUCLEOTIDE SEQUENCE [LARGE SCALE GENOMIC DNA]</scope>
    <source>
        <strain evidence="2 3">18</strain>
    </source>
</reference>
<dbReference type="GO" id="GO:0042803">
    <property type="term" value="F:protein homodimerization activity"/>
    <property type="evidence" value="ECO:0007669"/>
    <property type="project" value="InterPro"/>
</dbReference>
<dbReference type="GO" id="GO:0051087">
    <property type="term" value="F:protein-folding chaperone binding"/>
    <property type="evidence" value="ECO:0007669"/>
    <property type="project" value="InterPro"/>
</dbReference>
<dbReference type="GO" id="GO:0006457">
    <property type="term" value="P:protein folding"/>
    <property type="evidence" value="ECO:0007669"/>
    <property type="project" value="InterPro"/>
</dbReference>
<proteinExistence type="predicted"/>
<evidence type="ECO:0000256" key="1">
    <source>
        <dbReference type="ARBA" id="ARBA00023186"/>
    </source>
</evidence>
<evidence type="ECO:0000313" key="2">
    <source>
        <dbReference type="EMBL" id="THV42459.1"/>
    </source>
</evidence>
<name>A0A4S8QM28_9ACTN</name>
<dbReference type="OrthoDB" id="5191115at2"/>
<dbReference type="RefSeq" id="WP_136533673.1">
    <property type="nucleotide sequence ID" value="NZ_STGY01000024.1"/>
</dbReference>
<keyword evidence="3" id="KW-1185">Reference proteome</keyword>
<dbReference type="Proteomes" id="UP000308760">
    <property type="component" value="Unassembled WGS sequence"/>
</dbReference>
<organism evidence="2 3">
    <name type="scientific">Glycomyces buryatensis</name>
    <dbReference type="NCBI Taxonomy" id="2570927"/>
    <lineage>
        <taxon>Bacteria</taxon>
        <taxon>Bacillati</taxon>
        <taxon>Actinomycetota</taxon>
        <taxon>Actinomycetes</taxon>
        <taxon>Glycomycetales</taxon>
        <taxon>Glycomycetaceae</taxon>
        <taxon>Glycomyces</taxon>
    </lineage>
</organism>
<sequence length="163" mass="17482">MVDGGETPVPQRILEKLDAISELVGEQSEHLRLESNRKQAIIADQSRRLKDAEGGLFRELQLPLVSAIGSVVDRLHAYDGPDPVLADSIREELLEALAMLDINPVPTTGGFDVGLHQAAKIVDDPNLPDGAIVEVWKGGWSRAGTVIRHASVVVNKPSRAGAA</sequence>
<dbReference type="SUPFAM" id="SSF51064">
    <property type="entry name" value="Head domain of nucleotide exchange factor GrpE"/>
    <property type="match status" value="1"/>
</dbReference>
<dbReference type="Pfam" id="PF01025">
    <property type="entry name" value="GrpE"/>
    <property type="match status" value="1"/>
</dbReference>
<dbReference type="InterPro" id="IPR009012">
    <property type="entry name" value="GrpE_head"/>
</dbReference>
<dbReference type="GO" id="GO:0000774">
    <property type="term" value="F:adenyl-nucleotide exchange factor activity"/>
    <property type="evidence" value="ECO:0007669"/>
    <property type="project" value="InterPro"/>
</dbReference>
<reference evidence="3" key="1">
    <citation type="submission" date="2019-04" db="EMBL/GenBank/DDBJ databases">
        <title>Nocardioides xinjiangensis sp. nov.</title>
        <authorList>
            <person name="Liu S."/>
        </authorList>
    </citation>
    <scope>NUCLEOTIDE SEQUENCE [LARGE SCALE GENOMIC DNA]</scope>
    <source>
        <strain evidence="3">18</strain>
    </source>
</reference>